<proteinExistence type="predicted"/>
<accession>A0A0C2WSC1</accession>
<evidence type="ECO:0000313" key="1">
    <source>
        <dbReference type="EMBL" id="KIL64562.1"/>
    </source>
</evidence>
<dbReference type="SUPFAM" id="SSF56112">
    <property type="entry name" value="Protein kinase-like (PK-like)"/>
    <property type="match status" value="1"/>
</dbReference>
<dbReference type="AlphaFoldDB" id="A0A0C2WSC1"/>
<dbReference type="Gene3D" id="1.10.510.10">
    <property type="entry name" value="Transferase(Phosphotransferase) domain 1"/>
    <property type="match status" value="1"/>
</dbReference>
<organism evidence="1 2">
    <name type="scientific">Amanita muscaria (strain Koide BX008)</name>
    <dbReference type="NCBI Taxonomy" id="946122"/>
    <lineage>
        <taxon>Eukaryota</taxon>
        <taxon>Fungi</taxon>
        <taxon>Dikarya</taxon>
        <taxon>Basidiomycota</taxon>
        <taxon>Agaricomycotina</taxon>
        <taxon>Agaricomycetes</taxon>
        <taxon>Agaricomycetidae</taxon>
        <taxon>Agaricales</taxon>
        <taxon>Pluteineae</taxon>
        <taxon>Amanitaceae</taxon>
        <taxon>Amanita</taxon>
    </lineage>
</organism>
<name>A0A0C2WSC1_AMAMK</name>
<protein>
    <recommendedName>
        <fullName evidence="3">Protein kinase domain-containing protein</fullName>
    </recommendedName>
</protein>
<keyword evidence="2" id="KW-1185">Reference proteome</keyword>
<reference evidence="1 2" key="1">
    <citation type="submission" date="2014-04" db="EMBL/GenBank/DDBJ databases">
        <title>Evolutionary Origins and Diversification of the Mycorrhizal Mutualists.</title>
        <authorList>
            <consortium name="DOE Joint Genome Institute"/>
            <consortium name="Mycorrhizal Genomics Consortium"/>
            <person name="Kohler A."/>
            <person name="Kuo A."/>
            <person name="Nagy L.G."/>
            <person name="Floudas D."/>
            <person name="Copeland A."/>
            <person name="Barry K.W."/>
            <person name="Cichocki N."/>
            <person name="Veneault-Fourrey C."/>
            <person name="LaButti K."/>
            <person name="Lindquist E.A."/>
            <person name="Lipzen A."/>
            <person name="Lundell T."/>
            <person name="Morin E."/>
            <person name="Murat C."/>
            <person name="Riley R."/>
            <person name="Ohm R."/>
            <person name="Sun H."/>
            <person name="Tunlid A."/>
            <person name="Henrissat B."/>
            <person name="Grigoriev I.V."/>
            <person name="Hibbett D.S."/>
            <person name="Martin F."/>
        </authorList>
    </citation>
    <scope>NUCLEOTIDE SEQUENCE [LARGE SCALE GENOMIC DNA]</scope>
    <source>
        <strain evidence="1 2">Koide BX008</strain>
    </source>
</reference>
<dbReference type="HOGENOM" id="CLU_087973_2_0_1"/>
<gene>
    <name evidence="1" type="ORF">M378DRAFT_163011</name>
</gene>
<dbReference type="Proteomes" id="UP000054549">
    <property type="component" value="Unassembled WGS sequence"/>
</dbReference>
<dbReference type="EMBL" id="KN818248">
    <property type="protein sequence ID" value="KIL64562.1"/>
    <property type="molecule type" value="Genomic_DNA"/>
</dbReference>
<sequence length="123" mass="14351">MFGYRFNESDVYVDSDNHVKLQSPGFCPDNLSKVQFDYGYYDNFTCTSDDSVHEFGVLFYEVVFNTTIAHPEVVTRRPIWPIIPDNVWQLIQRCCAKDPKERPTMVQVVQEMQSWISLGQFIA</sequence>
<dbReference type="InterPro" id="IPR011009">
    <property type="entry name" value="Kinase-like_dom_sf"/>
</dbReference>
<evidence type="ECO:0008006" key="3">
    <source>
        <dbReference type="Google" id="ProtNLM"/>
    </source>
</evidence>
<evidence type="ECO:0000313" key="2">
    <source>
        <dbReference type="Proteomes" id="UP000054549"/>
    </source>
</evidence>
<dbReference type="InParanoid" id="A0A0C2WSC1"/>
<dbReference type="OrthoDB" id="26722at2759"/>